<accession>A0AA88MYT1</accession>
<dbReference type="EMBL" id="JAUPFM010000007">
    <property type="protein sequence ID" value="KAK2847517.1"/>
    <property type="molecule type" value="Genomic_DNA"/>
</dbReference>
<comment type="caution">
    <text evidence="2">The sequence shown here is derived from an EMBL/GenBank/DDBJ whole genome shotgun (WGS) entry which is preliminary data.</text>
</comment>
<feature type="compositionally biased region" description="Basic and acidic residues" evidence="1">
    <location>
        <begin position="60"/>
        <end position="70"/>
    </location>
</feature>
<dbReference type="Proteomes" id="UP001187415">
    <property type="component" value="Unassembled WGS sequence"/>
</dbReference>
<name>A0AA88MYT1_CHASR</name>
<proteinExistence type="predicted"/>
<organism evidence="2 3">
    <name type="scientific">Channa striata</name>
    <name type="common">Snakehead murrel</name>
    <name type="synonym">Ophicephalus striatus</name>
    <dbReference type="NCBI Taxonomy" id="64152"/>
    <lineage>
        <taxon>Eukaryota</taxon>
        <taxon>Metazoa</taxon>
        <taxon>Chordata</taxon>
        <taxon>Craniata</taxon>
        <taxon>Vertebrata</taxon>
        <taxon>Euteleostomi</taxon>
        <taxon>Actinopterygii</taxon>
        <taxon>Neopterygii</taxon>
        <taxon>Teleostei</taxon>
        <taxon>Neoteleostei</taxon>
        <taxon>Acanthomorphata</taxon>
        <taxon>Anabantaria</taxon>
        <taxon>Anabantiformes</taxon>
        <taxon>Channoidei</taxon>
        <taxon>Channidae</taxon>
        <taxon>Channa</taxon>
    </lineage>
</organism>
<keyword evidence="3" id="KW-1185">Reference proteome</keyword>
<gene>
    <name evidence="2" type="ORF">Q5P01_010516</name>
</gene>
<evidence type="ECO:0000313" key="2">
    <source>
        <dbReference type="EMBL" id="KAK2847517.1"/>
    </source>
</evidence>
<reference evidence="2" key="1">
    <citation type="submission" date="2023-07" db="EMBL/GenBank/DDBJ databases">
        <title>Chromosome-level Genome Assembly of Striped Snakehead (Channa striata).</title>
        <authorList>
            <person name="Liu H."/>
        </authorList>
    </citation>
    <scope>NUCLEOTIDE SEQUENCE</scope>
    <source>
        <strain evidence="2">Gz</strain>
        <tissue evidence="2">Muscle</tissue>
    </source>
</reference>
<evidence type="ECO:0000256" key="1">
    <source>
        <dbReference type="SAM" id="MobiDB-lite"/>
    </source>
</evidence>
<dbReference type="AlphaFoldDB" id="A0AA88MYT1"/>
<sequence>MKGSFPPCSLIRDSLACHQSNGATNTAAYRDEREGFPETPDCSIKHQRHTGREIEEEETERGREGGRERPWSGAKFPSTQHRLPRASQITVSALSIAAKNPTEHLRCPFEASSCATFTRRMPVPPATPLIRAQPLSVLAV</sequence>
<evidence type="ECO:0000313" key="3">
    <source>
        <dbReference type="Proteomes" id="UP001187415"/>
    </source>
</evidence>
<protein>
    <submittedName>
        <fullName evidence="2">Uncharacterized protein</fullName>
    </submittedName>
</protein>
<feature type="region of interest" description="Disordered" evidence="1">
    <location>
        <begin position="26"/>
        <end position="83"/>
    </location>
</feature>